<evidence type="ECO:0000313" key="2">
    <source>
        <dbReference type="Proteomes" id="UP000030645"/>
    </source>
</evidence>
<protein>
    <submittedName>
        <fullName evidence="1">Uncharacterized protein</fullName>
    </submittedName>
</protein>
<proteinExistence type="predicted"/>
<keyword evidence="2" id="KW-1185">Reference proteome</keyword>
<dbReference type="EMBL" id="KE346072">
    <property type="protein sequence ID" value="EXC25525.1"/>
    <property type="molecule type" value="Genomic_DNA"/>
</dbReference>
<sequence length="87" mass="9938">MAEKSSRLMNLIKHVKKIKKLFRKSEGKNSDHGEKLVPPHSTICCDELFFESDKKASKYGEKSSDDSFMAAFLAAQKHFALRSNIYI</sequence>
<evidence type="ECO:0000313" key="1">
    <source>
        <dbReference type="EMBL" id="EXC25525.1"/>
    </source>
</evidence>
<organism evidence="1 2">
    <name type="scientific">Morus notabilis</name>
    <dbReference type="NCBI Taxonomy" id="981085"/>
    <lineage>
        <taxon>Eukaryota</taxon>
        <taxon>Viridiplantae</taxon>
        <taxon>Streptophyta</taxon>
        <taxon>Embryophyta</taxon>
        <taxon>Tracheophyta</taxon>
        <taxon>Spermatophyta</taxon>
        <taxon>Magnoliopsida</taxon>
        <taxon>eudicotyledons</taxon>
        <taxon>Gunneridae</taxon>
        <taxon>Pentapetalae</taxon>
        <taxon>rosids</taxon>
        <taxon>fabids</taxon>
        <taxon>Rosales</taxon>
        <taxon>Moraceae</taxon>
        <taxon>Moreae</taxon>
        <taxon>Morus</taxon>
    </lineage>
</organism>
<dbReference type="Proteomes" id="UP000030645">
    <property type="component" value="Unassembled WGS sequence"/>
</dbReference>
<accession>W9STE4</accession>
<dbReference type="AlphaFoldDB" id="W9STE4"/>
<name>W9STE4_9ROSA</name>
<reference evidence="2" key="1">
    <citation type="submission" date="2013-01" db="EMBL/GenBank/DDBJ databases">
        <title>Draft Genome Sequence of a Mulberry Tree, Morus notabilis C.K. Schneid.</title>
        <authorList>
            <person name="He N."/>
            <person name="Zhao S."/>
        </authorList>
    </citation>
    <scope>NUCLEOTIDE SEQUENCE</scope>
</reference>
<gene>
    <name evidence="1" type="ORF">L484_009834</name>
</gene>